<comment type="catalytic activity">
    <reaction evidence="8">
        <text>L-histidyl-[protein] + UTP = N(tele)-(5'-uridylyl)-L-histidyl-[protein] + diphosphate</text>
        <dbReference type="Rhea" id="RHEA:83891"/>
        <dbReference type="Rhea" id="RHEA-COMP:9745"/>
        <dbReference type="Rhea" id="RHEA-COMP:20239"/>
        <dbReference type="ChEBI" id="CHEBI:29979"/>
        <dbReference type="ChEBI" id="CHEBI:33019"/>
        <dbReference type="ChEBI" id="CHEBI:46398"/>
        <dbReference type="ChEBI" id="CHEBI:233474"/>
    </reaction>
</comment>
<dbReference type="AlphaFoldDB" id="A0A420EMY9"/>
<comment type="caution">
    <text evidence="9">The sequence shown here is derived from an EMBL/GenBank/DDBJ whole genome shotgun (WGS) entry which is preliminary data.</text>
</comment>
<feature type="binding site" evidence="8">
    <location>
        <position position="82"/>
    </location>
    <ligand>
        <name>ATP</name>
        <dbReference type="ChEBI" id="CHEBI:30616"/>
    </ligand>
</feature>
<dbReference type="EMBL" id="RAQO01000001">
    <property type="protein sequence ID" value="RKF22087.1"/>
    <property type="molecule type" value="Genomic_DNA"/>
</dbReference>
<evidence type="ECO:0000256" key="6">
    <source>
        <dbReference type="ARBA" id="ARBA00022840"/>
    </source>
</evidence>
<sequence>MLFINRLAQQMPEICFSQLSTPMQDPQWIIGSQKAAQLLDFNNPQMGLSWLSGHSIAVGMDPVSTVYSGHQFGGYTPQLGDGRALLLGEYLNESGQAWELQLKGSGLTPFSRQGDGKAVLRSSIREFLASEALAAQGIPTTRALGLVTGSGKVVREQLEFEAMVLRLAPSFLRFGHFEYLYHQQHHESLKRLIDFSLRHYFPQLLDSPNPVAAMLQEISRLTAVMIAHWQASGFCHGVMNSDNMSILGLTIDYGPFGFLESYDPTHICNHSDSYGRYAFDQQPAVGLWNLQRLGQALSAFVSPEEQQLCWQVYQAQINHSLQHLMALRLGLDEFNESDEILIRELLDILQEKKLDYHQSLRSLQNLDQASSSFGPVWMHKYLARISSSALTEVQRVAQICDNNPCYVLRNHLAQSCIEAAQQGDYEALITLHTALETPYLQNPEFLHLDKAAPDWAANIQVSCSS</sequence>
<dbReference type="InterPro" id="IPR003846">
    <property type="entry name" value="SelO"/>
</dbReference>
<keyword evidence="3 8" id="KW-0548">Nucleotidyltransferase</keyword>
<keyword evidence="7 8" id="KW-0460">Magnesium</keyword>
<evidence type="ECO:0000256" key="2">
    <source>
        <dbReference type="ARBA" id="ARBA00022679"/>
    </source>
</evidence>
<comment type="function">
    <text evidence="8">Nucleotidyltransferase involved in the post-translational modification of proteins. It can catalyze the addition of adenosine monophosphate (AMP) or uridine monophosphate (UMP) to a protein, resulting in modifications known as AMPylation and UMPylation.</text>
</comment>
<dbReference type="PANTHER" id="PTHR32057:SF14">
    <property type="entry name" value="PROTEIN ADENYLYLTRANSFERASE SELO, MITOCHONDRIAL"/>
    <property type="match status" value="1"/>
</dbReference>
<name>A0A420EMY9_9ALTE</name>
<comment type="catalytic activity">
    <reaction evidence="8">
        <text>L-seryl-[protein] + ATP = 3-O-(5'-adenylyl)-L-seryl-[protein] + diphosphate</text>
        <dbReference type="Rhea" id="RHEA:58120"/>
        <dbReference type="Rhea" id="RHEA-COMP:9863"/>
        <dbReference type="Rhea" id="RHEA-COMP:15073"/>
        <dbReference type="ChEBI" id="CHEBI:29999"/>
        <dbReference type="ChEBI" id="CHEBI:30616"/>
        <dbReference type="ChEBI" id="CHEBI:33019"/>
        <dbReference type="ChEBI" id="CHEBI:142516"/>
        <dbReference type="EC" id="2.7.7.108"/>
    </reaction>
</comment>
<dbReference type="HAMAP" id="MF_00692">
    <property type="entry name" value="SelO"/>
    <property type="match status" value="1"/>
</dbReference>
<evidence type="ECO:0000313" key="10">
    <source>
        <dbReference type="Proteomes" id="UP000286482"/>
    </source>
</evidence>
<comment type="catalytic activity">
    <reaction evidence="8">
        <text>L-tyrosyl-[protein] + ATP = O-(5'-adenylyl)-L-tyrosyl-[protein] + diphosphate</text>
        <dbReference type="Rhea" id="RHEA:54288"/>
        <dbReference type="Rhea" id="RHEA-COMP:10136"/>
        <dbReference type="Rhea" id="RHEA-COMP:13846"/>
        <dbReference type="ChEBI" id="CHEBI:30616"/>
        <dbReference type="ChEBI" id="CHEBI:33019"/>
        <dbReference type="ChEBI" id="CHEBI:46858"/>
        <dbReference type="ChEBI" id="CHEBI:83624"/>
        <dbReference type="EC" id="2.7.7.108"/>
    </reaction>
</comment>
<feature type="binding site" evidence="8">
    <location>
        <position position="83"/>
    </location>
    <ligand>
        <name>ATP</name>
        <dbReference type="ChEBI" id="CHEBI:30616"/>
    </ligand>
</feature>
<dbReference type="EC" id="2.7.7.-" evidence="8"/>
<feature type="binding site" evidence="8">
    <location>
        <position position="115"/>
    </location>
    <ligand>
        <name>ATP</name>
        <dbReference type="ChEBI" id="CHEBI:30616"/>
    </ligand>
</feature>
<feature type="active site" description="Proton acceptor" evidence="8">
    <location>
        <position position="242"/>
    </location>
</feature>
<feature type="binding site" evidence="8">
    <location>
        <position position="252"/>
    </location>
    <ligand>
        <name>ATP</name>
        <dbReference type="ChEBI" id="CHEBI:30616"/>
    </ligand>
</feature>
<dbReference type="NCBIfam" id="NF000658">
    <property type="entry name" value="PRK00029.1"/>
    <property type="match status" value="1"/>
</dbReference>
<feature type="binding site" evidence="8">
    <location>
        <position position="103"/>
    </location>
    <ligand>
        <name>ATP</name>
        <dbReference type="ChEBI" id="CHEBI:30616"/>
    </ligand>
</feature>
<organism evidence="9 10">
    <name type="scientific">Alginatibacterium sediminis</name>
    <dbReference type="NCBI Taxonomy" id="2164068"/>
    <lineage>
        <taxon>Bacteria</taxon>
        <taxon>Pseudomonadati</taxon>
        <taxon>Pseudomonadota</taxon>
        <taxon>Gammaproteobacteria</taxon>
        <taxon>Alteromonadales</taxon>
        <taxon>Alteromonadaceae</taxon>
        <taxon>Alginatibacterium</taxon>
    </lineage>
</organism>
<keyword evidence="4 8" id="KW-0479">Metal-binding</keyword>
<keyword evidence="6 8" id="KW-0067">ATP-binding</keyword>
<evidence type="ECO:0000256" key="7">
    <source>
        <dbReference type="ARBA" id="ARBA00022842"/>
    </source>
</evidence>
<keyword evidence="10" id="KW-1185">Reference proteome</keyword>
<feature type="binding site" evidence="8">
    <location>
        <position position="166"/>
    </location>
    <ligand>
        <name>ATP</name>
        <dbReference type="ChEBI" id="CHEBI:30616"/>
    </ligand>
</feature>
<keyword evidence="2 8" id="KW-0808">Transferase</keyword>
<feature type="binding site" evidence="8">
    <location>
        <position position="243"/>
    </location>
    <ligand>
        <name>Mg(2+)</name>
        <dbReference type="ChEBI" id="CHEBI:18420"/>
    </ligand>
</feature>
<dbReference type="PANTHER" id="PTHR32057">
    <property type="entry name" value="PROTEIN ADENYLYLTRANSFERASE SELO, MITOCHONDRIAL"/>
    <property type="match status" value="1"/>
</dbReference>
<comment type="similarity">
    <text evidence="1 8">Belongs to the SELO family.</text>
</comment>
<keyword evidence="5 8" id="KW-0547">Nucleotide-binding</keyword>
<dbReference type="GO" id="GO:0005524">
    <property type="term" value="F:ATP binding"/>
    <property type="evidence" value="ECO:0007669"/>
    <property type="project" value="UniProtKB-UniRule"/>
</dbReference>
<comment type="cofactor">
    <cofactor evidence="8">
        <name>Mg(2+)</name>
        <dbReference type="ChEBI" id="CHEBI:18420"/>
    </cofactor>
    <cofactor evidence="8">
        <name>Mn(2+)</name>
        <dbReference type="ChEBI" id="CHEBI:29035"/>
    </cofactor>
</comment>
<reference evidence="9 10" key="1">
    <citation type="submission" date="2018-09" db="EMBL/GenBank/DDBJ databases">
        <authorList>
            <person name="Wang Z."/>
        </authorList>
    </citation>
    <scope>NUCLEOTIDE SEQUENCE [LARGE SCALE GENOMIC DNA]</scope>
    <source>
        <strain evidence="9 10">ALS 81</strain>
    </source>
</reference>
<protein>
    <recommendedName>
        <fullName evidence="8">Protein nucleotidyltransferase YdiU</fullName>
        <ecNumber evidence="8">2.7.7.-</ecNumber>
    </recommendedName>
    <alternativeName>
        <fullName evidence="8">Protein adenylyltransferase YdiU</fullName>
        <ecNumber evidence="8">2.7.7.108</ecNumber>
    </alternativeName>
    <alternativeName>
        <fullName evidence="8">Protein uridylyltransferase YdiU</fullName>
        <ecNumber evidence="8">2.7.7.-</ecNumber>
    </alternativeName>
</protein>
<dbReference type="GO" id="GO:0000287">
    <property type="term" value="F:magnesium ion binding"/>
    <property type="evidence" value="ECO:0007669"/>
    <property type="project" value="UniProtKB-UniRule"/>
</dbReference>
<dbReference type="GO" id="GO:0030145">
    <property type="term" value="F:manganese ion binding"/>
    <property type="evidence" value="ECO:0007669"/>
    <property type="project" value="UniProtKB-UniRule"/>
</dbReference>
<comment type="catalytic activity">
    <reaction evidence="8">
        <text>L-seryl-[protein] + UTP = O-(5'-uridylyl)-L-seryl-[protein] + diphosphate</text>
        <dbReference type="Rhea" id="RHEA:64604"/>
        <dbReference type="Rhea" id="RHEA-COMP:9863"/>
        <dbReference type="Rhea" id="RHEA-COMP:16635"/>
        <dbReference type="ChEBI" id="CHEBI:29999"/>
        <dbReference type="ChEBI" id="CHEBI:33019"/>
        <dbReference type="ChEBI" id="CHEBI:46398"/>
        <dbReference type="ChEBI" id="CHEBI:156051"/>
    </reaction>
</comment>
<accession>A0A420EMY9</accession>
<feature type="binding site" evidence="8">
    <location>
        <position position="252"/>
    </location>
    <ligand>
        <name>Mg(2+)</name>
        <dbReference type="ChEBI" id="CHEBI:18420"/>
    </ligand>
</feature>
<comment type="catalytic activity">
    <reaction evidence="8">
        <text>L-threonyl-[protein] + ATP = 3-O-(5'-adenylyl)-L-threonyl-[protein] + diphosphate</text>
        <dbReference type="Rhea" id="RHEA:54292"/>
        <dbReference type="Rhea" id="RHEA-COMP:11060"/>
        <dbReference type="Rhea" id="RHEA-COMP:13847"/>
        <dbReference type="ChEBI" id="CHEBI:30013"/>
        <dbReference type="ChEBI" id="CHEBI:30616"/>
        <dbReference type="ChEBI" id="CHEBI:33019"/>
        <dbReference type="ChEBI" id="CHEBI:138113"/>
        <dbReference type="EC" id="2.7.7.108"/>
    </reaction>
</comment>
<feature type="binding site" evidence="8">
    <location>
        <position position="173"/>
    </location>
    <ligand>
        <name>ATP</name>
        <dbReference type="ChEBI" id="CHEBI:30616"/>
    </ligand>
</feature>
<dbReference type="EC" id="2.7.7.108" evidence="8"/>
<evidence type="ECO:0000256" key="3">
    <source>
        <dbReference type="ARBA" id="ARBA00022695"/>
    </source>
</evidence>
<dbReference type="GO" id="GO:0070733">
    <property type="term" value="F:AMPylase activity"/>
    <property type="evidence" value="ECO:0007669"/>
    <property type="project" value="UniProtKB-EC"/>
</dbReference>
<feature type="binding site" evidence="8">
    <location>
        <position position="116"/>
    </location>
    <ligand>
        <name>ATP</name>
        <dbReference type="ChEBI" id="CHEBI:30616"/>
    </ligand>
</feature>
<dbReference type="Proteomes" id="UP000286482">
    <property type="component" value="Unassembled WGS sequence"/>
</dbReference>
<dbReference type="OrthoDB" id="9776281at2"/>
<evidence type="ECO:0000256" key="4">
    <source>
        <dbReference type="ARBA" id="ARBA00022723"/>
    </source>
</evidence>
<comment type="catalytic activity">
    <reaction evidence="8">
        <text>L-tyrosyl-[protein] + UTP = O-(5'-uridylyl)-L-tyrosyl-[protein] + diphosphate</text>
        <dbReference type="Rhea" id="RHEA:83887"/>
        <dbReference type="Rhea" id="RHEA-COMP:10136"/>
        <dbReference type="Rhea" id="RHEA-COMP:20238"/>
        <dbReference type="ChEBI" id="CHEBI:33019"/>
        <dbReference type="ChEBI" id="CHEBI:46398"/>
        <dbReference type="ChEBI" id="CHEBI:46858"/>
        <dbReference type="ChEBI" id="CHEBI:90602"/>
    </reaction>
</comment>
<feature type="binding site" evidence="8">
    <location>
        <position position="80"/>
    </location>
    <ligand>
        <name>ATP</name>
        <dbReference type="ChEBI" id="CHEBI:30616"/>
    </ligand>
</feature>
<keyword evidence="8" id="KW-0464">Manganese</keyword>
<evidence type="ECO:0000256" key="8">
    <source>
        <dbReference type="HAMAP-Rule" id="MF_00692"/>
    </source>
</evidence>
<evidence type="ECO:0000256" key="5">
    <source>
        <dbReference type="ARBA" id="ARBA00022741"/>
    </source>
</evidence>
<proteinExistence type="inferred from homology"/>
<gene>
    <name evidence="8" type="primary">ydiU</name>
    <name evidence="8" type="synonym">selO</name>
    <name evidence="9" type="ORF">DBZ36_00115</name>
</gene>
<evidence type="ECO:0000256" key="1">
    <source>
        <dbReference type="ARBA" id="ARBA00009747"/>
    </source>
</evidence>
<dbReference type="Pfam" id="PF02696">
    <property type="entry name" value="SelO"/>
    <property type="match status" value="1"/>
</dbReference>
<evidence type="ECO:0000313" key="9">
    <source>
        <dbReference type="EMBL" id="RKF22087.1"/>
    </source>
</evidence>